<protein>
    <recommendedName>
        <fullName evidence="8">Protein Wnt</fullName>
    </recommendedName>
</protein>
<dbReference type="GO" id="GO:0060070">
    <property type="term" value="P:canonical Wnt signaling pathway"/>
    <property type="evidence" value="ECO:0007669"/>
    <property type="project" value="TreeGrafter"/>
</dbReference>
<keyword evidence="3 8" id="KW-0217">Developmental protein</keyword>
<dbReference type="GO" id="GO:0045165">
    <property type="term" value="P:cell fate commitment"/>
    <property type="evidence" value="ECO:0007669"/>
    <property type="project" value="TreeGrafter"/>
</dbReference>
<comment type="function">
    <text evidence="8">Ligand for members of the frizzled family of seven transmembrane receptors.</text>
</comment>
<name>A0A915C1C2_PARUN</name>
<accession>A0A915C1C2</accession>
<dbReference type="Pfam" id="PF00110">
    <property type="entry name" value="wnt"/>
    <property type="match status" value="1"/>
</dbReference>
<evidence type="ECO:0000256" key="8">
    <source>
        <dbReference type="RuleBase" id="RU003500"/>
    </source>
</evidence>
<dbReference type="PANTHER" id="PTHR12027:SF116">
    <property type="entry name" value="ABNORMAL CELL LINEAGE PROTEIN 44"/>
    <property type="match status" value="1"/>
</dbReference>
<dbReference type="GO" id="GO:0005109">
    <property type="term" value="F:frizzled binding"/>
    <property type="evidence" value="ECO:0007669"/>
    <property type="project" value="TreeGrafter"/>
</dbReference>
<evidence type="ECO:0000256" key="7">
    <source>
        <dbReference type="ARBA" id="ARBA00023157"/>
    </source>
</evidence>
<evidence type="ECO:0000256" key="6">
    <source>
        <dbReference type="ARBA" id="ARBA00022687"/>
    </source>
</evidence>
<dbReference type="PANTHER" id="PTHR12027">
    <property type="entry name" value="WNT RELATED"/>
    <property type="match status" value="1"/>
</dbReference>
<dbReference type="Proteomes" id="UP000887569">
    <property type="component" value="Unplaced"/>
</dbReference>
<comment type="similarity">
    <text evidence="2 8">Belongs to the Wnt family.</text>
</comment>
<dbReference type="WBParaSite" id="PgR073_g029_t01">
    <property type="protein sequence ID" value="PgR073_g029_t01"/>
    <property type="gene ID" value="PgR073_g029"/>
</dbReference>
<dbReference type="GO" id="GO:0005615">
    <property type="term" value="C:extracellular space"/>
    <property type="evidence" value="ECO:0007669"/>
    <property type="project" value="TreeGrafter"/>
</dbReference>
<dbReference type="PRINTS" id="PR01349">
    <property type="entry name" value="WNTPROTEIN"/>
</dbReference>
<dbReference type="InterPro" id="IPR005817">
    <property type="entry name" value="Wnt"/>
</dbReference>
<reference evidence="10" key="1">
    <citation type="submission" date="2022-11" db="UniProtKB">
        <authorList>
            <consortium name="WormBaseParasite"/>
        </authorList>
    </citation>
    <scope>IDENTIFICATION</scope>
</reference>
<evidence type="ECO:0000313" key="10">
    <source>
        <dbReference type="WBParaSite" id="PgR073_g029_t01"/>
    </source>
</evidence>
<evidence type="ECO:0000256" key="5">
    <source>
        <dbReference type="ARBA" id="ARBA00022530"/>
    </source>
</evidence>
<dbReference type="SMART" id="SM00097">
    <property type="entry name" value="WNT1"/>
    <property type="match status" value="1"/>
</dbReference>
<dbReference type="GO" id="GO:0030182">
    <property type="term" value="P:neuron differentiation"/>
    <property type="evidence" value="ECO:0007669"/>
    <property type="project" value="TreeGrafter"/>
</dbReference>
<keyword evidence="4" id="KW-0964">Secreted</keyword>
<evidence type="ECO:0000256" key="2">
    <source>
        <dbReference type="ARBA" id="ARBA00005683"/>
    </source>
</evidence>
<keyword evidence="7" id="KW-1015">Disulfide bond</keyword>
<evidence type="ECO:0000313" key="9">
    <source>
        <dbReference type="Proteomes" id="UP000887569"/>
    </source>
</evidence>
<proteinExistence type="inferred from homology"/>
<evidence type="ECO:0000256" key="4">
    <source>
        <dbReference type="ARBA" id="ARBA00022525"/>
    </source>
</evidence>
<dbReference type="AlphaFoldDB" id="A0A915C1C2"/>
<evidence type="ECO:0000256" key="3">
    <source>
        <dbReference type="ARBA" id="ARBA00022473"/>
    </source>
</evidence>
<keyword evidence="9" id="KW-1185">Reference proteome</keyword>
<keyword evidence="5" id="KW-0272">Extracellular matrix</keyword>
<organism evidence="9 10">
    <name type="scientific">Parascaris univalens</name>
    <name type="common">Nematode worm</name>
    <dbReference type="NCBI Taxonomy" id="6257"/>
    <lineage>
        <taxon>Eukaryota</taxon>
        <taxon>Metazoa</taxon>
        <taxon>Ecdysozoa</taxon>
        <taxon>Nematoda</taxon>
        <taxon>Chromadorea</taxon>
        <taxon>Rhabditida</taxon>
        <taxon>Spirurina</taxon>
        <taxon>Ascaridomorpha</taxon>
        <taxon>Ascaridoidea</taxon>
        <taxon>Ascarididae</taxon>
        <taxon>Parascaris</taxon>
    </lineage>
</organism>
<comment type="subcellular location">
    <subcellularLocation>
        <location evidence="1 8">Secreted</location>
        <location evidence="1 8">Extracellular space</location>
        <location evidence="1 8">Extracellular matrix</location>
    </subcellularLocation>
</comment>
<keyword evidence="6 8" id="KW-0879">Wnt signaling pathway</keyword>
<dbReference type="GO" id="GO:0005125">
    <property type="term" value="F:cytokine activity"/>
    <property type="evidence" value="ECO:0007669"/>
    <property type="project" value="TreeGrafter"/>
</dbReference>
<sequence>MLWRRMWRNVEEKKKGSSQNECRNRCVTAAELLHLRSYRHFHVLCRTQPAIAVAAYEGIQDAMAACREHMRFQPWDCSQVSTVLHEPPILRLGTRETAYLWAMSSAGAAWGVSTACAQGWLAECGCNGRDDAKENWEWGGCSYGVQFGIVTSRKLLTRSTSSRSPLRKLEKHNLKAGRLVSAFLLMVHVL</sequence>
<evidence type="ECO:0000256" key="1">
    <source>
        <dbReference type="ARBA" id="ARBA00004498"/>
    </source>
</evidence>